<protein>
    <submittedName>
        <fullName evidence="1">MarR family transcriptional regulator</fullName>
    </submittedName>
</protein>
<organism evidence="1 2">
    <name type="scientific">Pseudoalteromonas undina</name>
    <dbReference type="NCBI Taxonomy" id="43660"/>
    <lineage>
        <taxon>Bacteria</taxon>
        <taxon>Pseudomonadati</taxon>
        <taxon>Pseudomonadota</taxon>
        <taxon>Gammaproteobacteria</taxon>
        <taxon>Alteromonadales</taxon>
        <taxon>Pseudoalteromonadaceae</taxon>
        <taxon>Pseudoalteromonas</taxon>
    </lineage>
</organism>
<name>A0ACC6R712_9GAMM</name>
<evidence type="ECO:0000313" key="1">
    <source>
        <dbReference type="EMBL" id="MEL0605589.1"/>
    </source>
</evidence>
<comment type="caution">
    <text evidence="1">The sequence shown here is derived from an EMBL/GenBank/DDBJ whole genome shotgun (WGS) entry which is preliminary data.</text>
</comment>
<gene>
    <name evidence="1" type="ORF">V6250_15555</name>
</gene>
<evidence type="ECO:0000313" key="2">
    <source>
        <dbReference type="Proteomes" id="UP001374952"/>
    </source>
</evidence>
<sequence length="158" mass="17579">MQQSMPSINSCNRAQLIPEQDLGRVISYLRSKLSSHIDTQLQSMGLTSAQYIVVVLLAKGSANTLAGLCEHMVYDKGAMSRLLKRLEEKDLIAKTQCEFDKRSTILGLSEKGKALYPQIMPLVNEVYAKALNGFSEDEKQQVIDLLFKAITNLDSPTE</sequence>
<dbReference type="Proteomes" id="UP001374952">
    <property type="component" value="Unassembled WGS sequence"/>
</dbReference>
<reference evidence="1" key="1">
    <citation type="submission" date="2024-02" db="EMBL/GenBank/DDBJ databases">
        <title>Bacteria isolated from the canopy kelp, Nereocystis luetkeana.</title>
        <authorList>
            <person name="Pfister C.A."/>
            <person name="Younker I.T."/>
            <person name="Light S.H."/>
        </authorList>
    </citation>
    <scope>NUCLEOTIDE SEQUENCE</scope>
    <source>
        <strain evidence="1">TN.2.01</strain>
    </source>
</reference>
<proteinExistence type="predicted"/>
<keyword evidence="2" id="KW-1185">Reference proteome</keyword>
<accession>A0ACC6R712</accession>
<dbReference type="EMBL" id="JBAKAX010000019">
    <property type="protein sequence ID" value="MEL0605589.1"/>
    <property type="molecule type" value="Genomic_DNA"/>
</dbReference>